<dbReference type="AlphaFoldDB" id="A0AAU9TUS2"/>
<evidence type="ECO:0000313" key="2">
    <source>
        <dbReference type="Proteomes" id="UP001153954"/>
    </source>
</evidence>
<keyword evidence="2" id="KW-1185">Reference proteome</keyword>
<organism evidence="1 2">
    <name type="scientific">Euphydryas editha</name>
    <name type="common">Edith's checkerspot</name>
    <dbReference type="NCBI Taxonomy" id="104508"/>
    <lineage>
        <taxon>Eukaryota</taxon>
        <taxon>Metazoa</taxon>
        <taxon>Ecdysozoa</taxon>
        <taxon>Arthropoda</taxon>
        <taxon>Hexapoda</taxon>
        <taxon>Insecta</taxon>
        <taxon>Pterygota</taxon>
        <taxon>Neoptera</taxon>
        <taxon>Endopterygota</taxon>
        <taxon>Lepidoptera</taxon>
        <taxon>Glossata</taxon>
        <taxon>Ditrysia</taxon>
        <taxon>Papilionoidea</taxon>
        <taxon>Nymphalidae</taxon>
        <taxon>Nymphalinae</taxon>
        <taxon>Euphydryas</taxon>
    </lineage>
</organism>
<dbReference type="EMBL" id="CAKOGL010000010">
    <property type="protein sequence ID" value="CAH2090931.1"/>
    <property type="molecule type" value="Genomic_DNA"/>
</dbReference>
<gene>
    <name evidence="1" type="ORF">EEDITHA_LOCUS6841</name>
</gene>
<accession>A0AAU9TUS2</accession>
<dbReference type="Proteomes" id="UP001153954">
    <property type="component" value="Unassembled WGS sequence"/>
</dbReference>
<reference evidence="1" key="1">
    <citation type="submission" date="2022-03" db="EMBL/GenBank/DDBJ databases">
        <authorList>
            <person name="Tunstrom K."/>
        </authorList>
    </citation>
    <scope>NUCLEOTIDE SEQUENCE</scope>
</reference>
<evidence type="ECO:0000313" key="1">
    <source>
        <dbReference type="EMBL" id="CAH2090931.1"/>
    </source>
</evidence>
<dbReference type="PANTHER" id="PTHR10773:SF19">
    <property type="match status" value="1"/>
</dbReference>
<protein>
    <recommendedName>
        <fullName evidence="3">Polyprotein</fullName>
    </recommendedName>
</protein>
<proteinExistence type="predicted"/>
<comment type="caution">
    <text evidence="1">The sequence shown here is derived from an EMBL/GenBank/DDBJ whole genome shotgun (WGS) entry which is preliminary data.</text>
</comment>
<dbReference type="PANTHER" id="PTHR10773">
    <property type="entry name" value="DNA-DIRECTED RNA POLYMERASES I, II, AND III SUBUNIT RPABC2"/>
    <property type="match status" value="1"/>
</dbReference>
<sequence>MHDVFVEWCREHSYQAASRPTFLRVLKQENIAIHHPRKDQCDMCCSFKAGNISRNEYDDHIIQKNESRQAKKDAIESANEKVVVITVDVQSVLLAPKLLASSLYYKLKLQCHNFIVYDCKTKKVTIYFWHEVDGGVSANEFTCLIDYIITNLAPQTEQVTVISDGCGHQNRNRILSSALSDLSQRMNLRVEQLYLEKGHTMMEVDSVHSTIEQYIKPPIYAPSDYVARMQKARPRNPYDVKSIHHDFFLNYEELESNFKSIRPGKKKGDPVVVDIGGLKYLPDGSVLCKLRHPDEWTILPQRRASRGSLLPQQLYQQPLKITESKYKHLQELKSVIDKDYHPFYDSISFNPGT</sequence>
<evidence type="ECO:0008006" key="3">
    <source>
        <dbReference type="Google" id="ProtNLM"/>
    </source>
</evidence>
<name>A0AAU9TUS2_EUPED</name>